<accession>A0AAI9ZD22</accession>
<dbReference type="AlphaFoldDB" id="A0AAI9ZD22"/>
<feature type="compositionally biased region" description="Low complexity" evidence="1">
    <location>
        <begin position="7"/>
        <end position="30"/>
    </location>
</feature>
<dbReference type="RefSeq" id="XP_060438289.1">
    <property type="nucleotide sequence ID" value="XM_060588693.1"/>
</dbReference>
<evidence type="ECO:0000313" key="2">
    <source>
        <dbReference type="EMBL" id="KAK1622294.1"/>
    </source>
</evidence>
<dbReference type="EMBL" id="JAHMHQ010000037">
    <property type="protein sequence ID" value="KAK1622294.1"/>
    <property type="molecule type" value="Genomic_DNA"/>
</dbReference>
<reference evidence="2" key="1">
    <citation type="submission" date="2021-06" db="EMBL/GenBank/DDBJ databases">
        <title>Comparative genomics, transcriptomics and evolutionary studies reveal genomic signatures of adaptation to plant cell wall in hemibiotrophic fungi.</title>
        <authorList>
            <consortium name="DOE Joint Genome Institute"/>
            <person name="Baroncelli R."/>
            <person name="Diaz J.F."/>
            <person name="Benocci T."/>
            <person name="Peng M."/>
            <person name="Battaglia E."/>
            <person name="Haridas S."/>
            <person name="Andreopoulos W."/>
            <person name="Labutti K."/>
            <person name="Pangilinan J."/>
            <person name="Floch G.L."/>
            <person name="Makela M.R."/>
            <person name="Henrissat B."/>
            <person name="Grigoriev I.V."/>
            <person name="Crouch J.A."/>
            <person name="De Vries R.P."/>
            <person name="Sukno S.A."/>
            <person name="Thon M.R."/>
        </authorList>
    </citation>
    <scope>NUCLEOTIDE SEQUENCE</scope>
    <source>
        <strain evidence="2">CBS 102054</strain>
    </source>
</reference>
<evidence type="ECO:0000256" key="1">
    <source>
        <dbReference type="SAM" id="MobiDB-lite"/>
    </source>
</evidence>
<feature type="compositionally biased region" description="Low complexity" evidence="1">
    <location>
        <begin position="95"/>
        <end position="111"/>
    </location>
</feature>
<comment type="caution">
    <text evidence="2">The sequence shown here is derived from an EMBL/GenBank/DDBJ whole genome shotgun (WGS) entry which is preliminary data.</text>
</comment>
<protein>
    <submittedName>
        <fullName evidence="2">Uncharacterized protein</fullName>
    </submittedName>
</protein>
<proteinExistence type="predicted"/>
<organism evidence="2 3">
    <name type="scientific">Colletotrichum phormii</name>
    <dbReference type="NCBI Taxonomy" id="359342"/>
    <lineage>
        <taxon>Eukaryota</taxon>
        <taxon>Fungi</taxon>
        <taxon>Dikarya</taxon>
        <taxon>Ascomycota</taxon>
        <taxon>Pezizomycotina</taxon>
        <taxon>Sordariomycetes</taxon>
        <taxon>Hypocreomycetidae</taxon>
        <taxon>Glomerellales</taxon>
        <taxon>Glomerellaceae</taxon>
        <taxon>Colletotrichum</taxon>
        <taxon>Colletotrichum acutatum species complex</taxon>
    </lineage>
</organism>
<keyword evidence="3" id="KW-1185">Reference proteome</keyword>
<sequence length="111" mass="11275">MGKHTSKQSSSKSKSSGSRPSNGNGSSSSSTVPVDRPWQAASLHRSQTTATTTGSPGSLLGRWLTEPAHQGPFNTIAEVPAAGSAAGHVDGRQGSGASATCATSQQQQQQR</sequence>
<gene>
    <name evidence="2" type="ORF">BDP81DRAFT_400448</name>
</gene>
<dbReference type="GeneID" id="85473555"/>
<feature type="region of interest" description="Disordered" evidence="1">
    <location>
        <begin position="1"/>
        <end position="111"/>
    </location>
</feature>
<evidence type="ECO:0000313" key="3">
    <source>
        <dbReference type="Proteomes" id="UP001243989"/>
    </source>
</evidence>
<name>A0AAI9ZD22_9PEZI</name>
<feature type="compositionally biased region" description="Polar residues" evidence="1">
    <location>
        <begin position="44"/>
        <end position="56"/>
    </location>
</feature>
<dbReference type="Proteomes" id="UP001243989">
    <property type="component" value="Unassembled WGS sequence"/>
</dbReference>